<dbReference type="Pfam" id="PF04082">
    <property type="entry name" value="Fungal_trans"/>
    <property type="match status" value="1"/>
</dbReference>
<evidence type="ECO:0000256" key="2">
    <source>
        <dbReference type="ARBA" id="ARBA00023242"/>
    </source>
</evidence>
<dbReference type="Gene3D" id="4.10.240.10">
    <property type="entry name" value="Zn(2)-C6 fungal-type DNA-binding domain"/>
    <property type="match status" value="1"/>
</dbReference>
<feature type="region of interest" description="Disordered" evidence="3">
    <location>
        <begin position="1"/>
        <end position="65"/>
    </location>
</feature>
<protein>
    <submittedName>
        <fullName evidence="5">Fungal-specific transcription factor domain-containing protein</fullName>
    </submittedName>
</protein>
<evidence type="ECO:0000256" key="1">
    <source>
        <dbReference type="ARBA" id="ARBA00022723"/>
    </source>
</evidence>
<dbReference type="EMBL" id="JAGMUV010000010">
    <property type="protein sequence ID" value="KAH7142207.1"/>
    <property type="molecule type" value="Genomic_DNA"/>
</dbReference>
<dbReference type="GO" id="GO:0006351">
    <property type="term" value="P:DNA-templated transcription"/>
    <property type="evidence" value="ECO:0007669"/>
    <property type="project" value="InterPro"/>
</dbReference>
<accession>A0A9P9J3T5</accession>
<sequence>MPSPNPNTRVNASANADRNPDQDAGTVSSGSGIGFGEPSSGQKRPAWDSNNNGNNDRASKRRASKACLSCRNRKVRCDVLSGGHPCTNCRLDKLDCIVKESNRGRKPGVTSSQAAPESPASNEVIMSNPTPPLAAAEPAERPAIVDTPPLSPQRRNHSSDYLISLSFEDQQSLPPDQEIADEIHVNVCSPTILEAGEIRGFAEGATTASDLGSTRQNISCAQPEHQHQDQNLHQEQRQNQHQRPPQDHCHHQHRPQPLPIGSLKLPPYIKPLARHLDARDQNYLFEKDALTIPDDSFRDELLRIYVYIVYPFMPALDLEDLLHPIMLADGRNPLSLLLFQAVMFASVTFVDAEILQARGYKSRKAARKVFFNRVRLLYSLDSEPERLPLLQAVLLMTYWYDSPADDKDTWYWMGIALSLAQVLGYNREPDPTRTSVKNRQLRRRIWWSCVMRDRLLALGIRRPSRIRDEEFGVSPLTLDDFDLHSPSEPIANLLGESRLTASGPSARSEMAVMCVELSRLCICLGHILHSQYSLVGSQPGGSEFLLKAIVVPKQTDSQLQDLARCDAELSEWLSSQDHRSKYMPTPRESEENQDEATQIIRLHQALLQMIYLTSMSVLHKPQVFYSGCDGDAASRKKASREKVSEAAVAITKVAFHLQTSNQLRYLSTSSIPAFLSASLIHLMDVRSPEEEIRNISIGRFYQCVHALQELQDMYRAADYAVKFIEAVLKNTDINVPMLRPSSTSPQTNARKAHGRRFSKWTSQCISFGRDVTAYPSPSSSRNQRLNQDDSEPPSRDTSNPFGGPDNVMPPAPSPLNAELETWSAATANGQFGGAHHDSGDVVPDSAFMGDWIDIDTFVPALINFEADSTMSLMNTNVPFL</sequence>
<dbReference type="InterPro" id="IPR036864">
    <property type="entry name" value="Zn2-C6_fun-type_DNA-bd_sf"/>
</dbReference>
<feature type="domain" description="Zn(2)-C6 fungal-type" evidence="4">
    <location>
        <begin position="66"/>
        <end position="98"/>
    </location>
</feature>
<dbReference type="SUPFAM" id="SSF57701">
    <property type="entry name" value="Zn2/Cys6 DNA-binding domain"/>
    <property type="match status" value="1"/>
</dbReference>
<keyword evidence="1" id="KW-0479">Metal-binding</keyword>
<feature type="region of interest" description="Disordered" evidence="3">
    <location>
        <begin position="102"/>
        <end position="157"/>
    </location>
</feature>
<dbReference type="CDD" id="cd12148">
    <property type="entry name" value="fungal_TF_MHR"/>
    <property type="match status" value="1"/>
</dbReference>
<feature type="compositionally biased region" description="Polar residues" evidence="3">
    <location>
        <begin position="775"/>
        <end position="785"/>
    </location>
</feature>
<gene>
    <name evidence="5" type="ORF">EDB81DRAFT_857733</name>
</gene>
<dbReference type="AlphaFoldDB" id="A0A9P9J3T5"/>
<dbReference type="OrthoDB" id="4451586at2759"/>
<evidence type="ECO:0000313" key="6">
    <source>
        <dbReference type="Proteomes" id="UP000738349"/>
    </source>
</evidence>
<feature type="compositionally biased region" description="Basic and acidic residues" evidence="3">
    <location>
        <begin position="224"/>
        <end position="249"/>
    </location>
</feature>
<keyword evidence="6" id="KW-1185">Reference proteome</keyword>
<dbReference type="GO" id="GO:0008270">
    <property type="term" value="F:zinc ion binding"/>
    <property type="evidence" value="ECO:0007669"/>
    <property type="project" value="InterPro"/>
</dbReference>
<dbReference type="InterPro" id="IPR001138">
    <property type="entry name" value="Zn2Cys6_DnaBD"/>
</dbReference>
<organism evidence="5 6">
    <name type="scientific">Dactylonectria macrodidyma</name>
    <dbReference type="NCBI Taxonomy" id="307937"/>
    <lineage>
        <taxon>Eukaryota</taxon>
        <taxon>Fungi</taxon>
        <taxon>Dikarya</taxon>
        <taxon>Ascomycota</taxon>
        <taxon>Pezizomycotina</taxon>
        <taxon>Sordariomycetes</taxon>
        <taxon>Hypocreomycetidae</taxon>
        <taxon>Hypocreales</taxon>
        <taxon>Nectriaceae</taxon>
        <taxon>Dactylonectria</taxon>
    </lineage>
</organism>
<feature type="compositionally biased region" description="Polar residues" evidence="3">
    <location>
        <begin position="109"/>
        <end position="128"/>
    </location>
</feature>
<dbReference type="InterPro" id="IPR007219">
    <property type="entry name" value="XnlR_reg_dom"/>
</dbReference>
<evidence type="ECO:0000313" key="5">
    <source>
        <dbReference type="EMBL" id="KAH7142207.1"/>
    </source>
</evidence>
<dbReference type="InterPro" id="IPR052761">
    <property type="entry name" value="Fungal_Detox/Toxin_TFs"/>
</dbReference>
<evidence type="ECO:0000256" key="3">
    <source>
        <dbReference type="SAM" id="MobiDB-lite"/>
    </source>
</evidence>
<proteinExistence type="predicted"/>
<feature type="compositionally biased region" description="Polar residues" evidence="3">
    <location>
        <begin position="1"/>
        <end position="16"/>
    </location>
</feature>
<dbReference type="GO" id="GO:0003677">
    <property type="term" value="F:DNA binding"/>
    <property type="evidence" value="ECO:0007669"/>
    <property type="project" value="InterPro"/>
</dbReference>
<dbReference type="Proteomes" id="UP000738349">
    <property type="component" value="Unassembled WGS sequence"/>
</dbReference>
<keyword evidence="2" id="KW-0539">Nucleus</keyword>
<dbReference type="Pfam" id="PF00172">
    <property type="entry name" value="Zn_clus"/>
    <property type="match status" value="1"/>
</dbReference>
<feature type="region of interest" description="Disordered" evidence="3">
    <location>
        <begin position="221"/>
        <end position="261"/>
    </location>
</feature>
<dbReference type="CDD" id="cd00067">
    <property type="entry name" value="GAL4"/>
    <property type="match status" value="1"/>
</dbReference>
<dbReference type="PROSITE" id="PS00463">
    <property type="entry name" value="ZN2_CY6_FUNGAL_1"/>
    <property type="match status" value="1"/>
</dbReference>
<dbReference type="PANTHER" id="PTHR47425:SF3">
    <property type="entry name" value="ZN(II)2CYS6 TRANSCRIPTION FACTOR (EUROFUNG)"/>
    <property type="match status" value="1"/>
</dbReference>
<dbReference type="SMART" id="SM00906">
    <property type="entry name" value="Fungal_trans"/>
    <property type="match status" value="1"/>
</dbReference>
<comment type="caution">
    <text evidence="5">The sequence shown here is derived from an EMBL/GenBank/DDBJ whole genome shotgun (WGS) entry which is preliminary data.</text>
</comment>
<name>A0A9P9J3T5_9HYPO</name>
<dbReference type="PROSITE" id="PS50048">
    <property type="entry name" value="ZN2_CY6_FUNGAL_2"/>
    <property type="match status" value="1"/>
</dbReference>
<reference evidence="5" key="1">
    <citation type="journal article" date="2021" name="Nat. Commun.">
        <title>Genetic determinants of endophytism in the Arabidopsis root mycobiome.</title>
        <authorList>
            <person name="Mesny F."/>
            <person name="Miyauchi S."/>
            <person name="Thiergart T."/>
            <person name="Pickel B."/>
            <person name="Atanasova L."/>
            <person name="Karlsson M."/>
            <person name="Huettel B."/>
            <person name="Barry K.W."/>
            <person name="Haridas S."/>
            <person name="Chen C."/>
            <person name="Bauer D."/>
            <person name="Andreopoulos W."/>
            <person name="Pangilinan J."/>
            <person name="LaButti K."/>
            <person name="Riley R."/>
            <person name="Lipzen A."/>
            <person name="Clum A."/>
            <person name="Drula E."/>
            <person name="Henrissat B."/>
            <person name="Kohler A."/>
            <person name="Grigoriev I.V."/>
            <person name="Martin F.M."/>
            <person name="Hacquard S."/>
        </authorList>
    </citation>
    <scope>NUCLEOTIDE SEQUENCE</scope>
    <source>
        <strain evidence="5">MPI-CAGE-AT-0147</strain>
    </source>
</reference>
<feature type="region of interest" description="Disordered" evidence="3">
    <location>
        <begin position="771"/>
        <end position="816"/>
    </location>
</feature>
<dbReference type="SMART" id="SM00066">
    <property type="entry name" value="GAL4"/>
    <property type="match status" value="1"/>
</dbReference>
<dbReference type="PANTHER" id="PTHR47425">
    <property type="entry name" value="FARB-RELATED"/>
    <property type="match status" value="1"/>
</dbReference>
<evidence type="ECO:0000259" key="4">
    <source>
        <dbReference type="PROSITE" id="PS50048"/>
    </source>
</evidence>
<dbReference type="GO" id="GO:0000981">
    <property type="term" value="F:DNA-binding transcription factor activity, RNA polymerase II-specific"/>
    <property type="evidence" value="ECO:0007669"/>
    <property type="project" value="InterPro"/>
</dbReference>